<organism evidence="2 3">
    <name type="scientific">Winogradskya consettensis</name>
    <dbReference type="NCBI Taxonomy" id="113560"/>
    <lineage>
        <taxon>Bacteria</taxon>
        <taxon>Bacillati</taxon>
        <taxon>Actinomycetota</taxon>
        <taxon>Actinomycetes</taxon>
        <taxon>Micromonosporales</taxon>
        <taxon>Micromonosporaceae</taxon>
        <taxon>Winogradskya</taxon>
    </lineage>
</organism>
<dbReference type="EMBL" id="BOQP01000017">
    <property type="protein sequence ID" value="GIM73963.1"/>
    <property type="molecule type" value="Genomic_DNA"/>
</dbReference>
<dbReference type="AlphaFoldDB" id="A0A919VYS0"/>
<sequence>MEQVVPLLVLAAVLVALFTGLGLLATRVRRSGVGRDLMSPVDLMYRPHAHEMNQQIQVQEQRTVALPATGDPRLSGHRQSPAPRSPVTGHR</sequence>
<dbReference type="RefSeq" id="WP_212998532.1">
    <property type="nucleotide sequence ID" value="NZ_BAAATW010000012.1"/>
</dbReference>
<evidence type="ECO:0000256" key="1">
    <source>
        <dbReference type="SAM" id="MobiDB-lite"/>
    </source>
</evidence>
<comment type="caution">
    <text evidence="2">The sequence shown here is derived from an EMBL/GenBank/DDBJ whole genome shotgun (WGS) entry which is preliminary data.</text>
</comment>
<dbReference type="Proteomes" id="UP000680865">
    <property type="component" value="Unassembled WGS sequence"/>
</dbReference>
<reference evidence="2" key="1">
    <citation type="submission" date="2021-03" db="EMBL/GenBank/DDBJ databases">
        <title>Whole genome shotgun sequence of Actinoplanes consettensis NBRC 14913.</title>
        <authorList>
            <person name="Komaki H."/>
            <person name="Tamura T."/>
        </authorList>
    </citation>
    <scope>NUCLEOTIDE SEQUENCE</scope>
    <source>
        <strain evidence="2">NBRC 14913</strain>
    </source>
</reference>
<evidence type="ECO:0000313" key="2">
    <source>
        <dbReference type="EMBL" id="GIM73963.1"/>
    </source>
</evidence>
<name>A0A919VYS0_9ACTN</name>
<accession>A0A919VYS0</accession>
<protein>
    <submittedName>
        <fullName evidence="2">Uncharacterized protein</fullName>
    </submittedName>
</protein>
<keyword evidence="3" id="KW-1185">Reference proteome</keyword>
<gene>
    <name evidence="2" type="ORF">Aco04nite_38040</name>
</gene>
<proteinExistence type="predicted"/>
<evidence type="ECO:0000313" key="3">
    <source>
        <dbReference type="Proteomes" id="UP000680865"/>
    </source>
</evidence>
<feature type="region of interest" description="Disordered" evidence="1">
    <location>
        <begin position="65"/>
        <end position="91"/>
    </location>
</feature>